<dbReference type="GO" id="GO:0016020">
    <property type="term" value="C:membrane"/>
    <property type="evidence" value="ECO:0007669"/>
    <property type="project" value="UniProtKB-SubCell"/>
</dbReference>
<protein>
    <submittedName>
        <fullName evidence="6">Plasma membrane proteolipid 3</fullName>
    </submittedName>
</protein>
<evidence type="ECO:0000256" key="2">
    <source>
        <dbReference type="ARBA" id="ARBA00009530"/>
    </source>
</evidence>
<evidence type="ECO:0000313" key="7">
    <source>
        <dbReference type="Proteomes" id="UP000189513"/>
    </source>
</evidence>
<keyword evidence="3" id="KW-0812">Transmembrane</keyword>
<keyword evidence="7" id="KW-1185">Reference proteome</keyword>
<gene>
    <name evidence="6" type="ORF">BON22_2852</name>
</gene>
<organism evidence="6 7">
    <name type="scientific">Cyberlindnera fabianii</name>
    <name type="common">Yeast</name>
    <name type="synonym">Hansenula fabianii</name>
    <dbReference type="NCBI Taxonomy" id="36022"/>
    <lineage>
        <taxon>Eukaryota</taxon>
        <taxon>Fungi</taxon>
        <taxon>Dikarya</taxon>
        <taxon>Ascomycota</taxon>
        <taxon>Saccharomycotina</taxon>
        <taxon>Saccharomycetes</taxon>
        <taxon>Phaffomycetales</taxon>
        <taxon>Phaffomycetaceae</taxon>
        <taxon>Cyberlindnera</taxon>
    </lineage>
</organism>
<evidence type="ECO:0000256" key="1">
    <source>
        <dbReference type="ARBA" id="ARBA00004370"/>
    </source>
</evidence>
<dbReference type="AlphaFoldDB" id="A0A1V2L508"/>
<accession>A0A1V2L508</accession>
<evidence type="ECO:0000313" key="6">
    <source>
        <dbReference type="EMBL" id="ONH66997.1"/>
    </source>
</evidence>
<dbReference type="PROSITE" id="PS01309">
    <property type="entry name" value="UPF0057"/>
    <property type="match status" value="1"/>
</dbReference>
<comment type="similarity">
    <text evidence="2">Belongs to the UPF0057 (PMP3) family.</text>
</comment>
<sequence>MVDSAKIINVIIALLLPPLAVFMVRGAGRDLLINIVLCSKYPHVFSPYEDFFASLFKNNLHPKNAFTLEKSMDH</sequence>
<dbReference type="Pfam" id="PF01679">
    <property type="entry name" value="Pmp3"/>
    <property type="match status" value="1"/>
</dbReference>
<name>A0A1V2L508_CYBFA</name>
<dbReference type="STRING" id="36022.A0A1V2L508"/>
<reference evidence="7" key="1">
    <citation type="journal article" date="2017" name="Genome Announc.">
        <title>Genome sequences of Cyberlindnera fabianii 65, Pichia kudriavzevii 129, and Saccharomyces cerevisiae 131 isolated from fermented masau fruits in Zimbabwe.</title>
        <authorList>
            <person name="van Rijswijck I.M.H."/>
            <person name="Derks M.F.L."/>
            <person name="Abee T."/>
            <person name="de Ridder D."/>
            <person name="Smid E.J."/>
        </authorList>
    </citation>
    <scope>NUCLEOTIDE SEQUENCE [LARGE SCALE GENOMIC DNA]</scope>
    <source>
        <strain evidence="7">65</strain>
    </source>
</reference>
<proteinExistence type="inferred from homology"/>
<dbReference type="InterPro" id="IPR000612">
    <property type="entry name" value="PMP3"/>
</dbReference>
<dbReference type="EMBL" id="MPUK01000005">
    <property type="protein sequence ID" value="ONH66997.1"/>
    <property type="molecule type" value="Genomic_DNA"/>
</dbReference>
<evidence type="ECO:0000256" key="4">
    <source>
        <dbReference type="ARBA" id="ARBA00022989"/>
    </source>
</evidence>
<comment type="caution">
    <text evidence="6">The sequence shown here is derived from an EMBL/GenBank/DDBJ whole genome shotgun (WGS) entry which is preliminary data.</text>
</comment>
<evidence type="ECO:0000256" key="5">
    <source>
        <dbReference type="ARBA" id="ARBA00023136"/>
    </source>
</evidence>
<keyword evidence="4" id="KW-1133">Transmembrane helix</keyword>
<comment type="subcellular location">
    <subcellularLocation>
        <location evidence="1">Membrane</location>
    </subcellularLocation>
</comment>
<dbReference type="Proteomes" id="UP000189513">
    <property type="component" value="Unassembled WGS sequence"/>
</dbReference>
<dbReference type="VEuPathDB" id="FungiDB:BON22_2852"/>
<keyword evidence="5" id="KW-0472">Membrane</keyword>
<evidence type="ECO:0000256" key="3">
    <source>
        <dbReference type="ARBA" id="ARBA00022692"/>
    </source>
</evidence>